<evidence type="ECO:0000259" key="3">
    <source>
        <dbReference type="PROSITE" id="PS50076"/>
    </source>
</evidence>
<keyword evidence="2" id="KW-0812">Transmembrane</keyword>
<accession>A0ABP1PAR9</accession>
<evidence type="ECO:0000313" key="4">
    <source>
        <dbReference type="EMBL" id="CAL7949327.1"/>
    </source>
</evidence>
<evidence type="ECO:0000313" key="5">
    <source>
        <dbReference type="Proteomes" id="UP001642520"/>
    </source>
</evidence>
<proteinExistence type="predicted"/>
<reference evidence="4 5" key="1">
    <citation type="submission" date="2024-08" db="EMBL/GenBank/DDBJ databases">
        <authorList>
            <person name="Will J Nash"/>
            <person name="Angela Man"/>
            <person name="Seanna McTaggart"/>
            <person name="Kendall Baker"/>
            <person name="Tom Barker"/>
            <person name="Leah Catchpole"/>
            <person name="Alex Durrant"/>
            <person name="Karim Gharbi"/>
            <person name="Naomi Irish"/>
            <person name="Gemy Kaithakottil"/>
            <person name="Debby Ku"/>
            <person name="Aaliyah Providence"/>
            <person name="Felix Shaw"/>
            <person name="David Swarbreck"/>
            <person name="Chris Watkins"/>
            <person name="Ann M. McCartney"/>
            <person name="Giulio Formenti"/>
            <person name="Alice Mouton"/>
            <person name="Noel Vella"/>
            <person name="Bjorn M von Reumont"/>
            <person name="Adriana Vella"/>
            <person name="Wilfried Haerty"/>
        </authorList>
    </citation>
    <scope>NUCLEOTIDE SEQUENCE [LARGE SCALE GENOMIC DNA]</scope>
</reference>
<dbReference type="Pfam" id="PF00226">
    <property type="entry name" value="DnaJ"/>
    <property type="match status" value="1"/>
</dbReference>
<dbReference type="PRINTS" id="PR00625">
    <property type="entry name" value="JDOMAIN"/>
</dbReference>
<dbReference type="PROSITE" id="PS50076">
    <property type="entry name" value="DNAJ_2"/>
    <property type="match status" value="1"/>
</dbReference>
<dbReference type="CDD" id="cd06257">
    <property type="entry name" value="DnaJ"/>
    <property type="match status" value="1"/>
</dbReference>
<dbReference type="SUPFAM" id="SSF46565">
    <property type="entry name" value="Chaperone J-domain"/>
    <property type="match status" value="1"/>
</dbReference>
<dbReference type="EMBL" id="CAXAJV020001299">
    <property type="protein sequence ID" value="CAL7949327.1"/>
    <property type="molecule type" value="Genomic_DNA"/>
</dbReference>
<keyword evidence="2" id="KW-1133">Transmembrane helix</keyword>
<feature type="transmembrane region" description="Helical" evidence="2">
    <location>
        <begin position="125"/>
        <end position="144"/>
    </location>
</feature>
<dbReference type="PANTHER" id="PTHR44873:SF1">
    <property type="entry name" value="DNAJ HOMOLOG SUBFAMILY C MEMBER 30, MITOCHONDRIAL"/>
    <property type="match status" value="1"/>
</dbReference>
<keyword evidence="5" id="KW-1185">Reference proteome</keyword>
<evidence type="ECO:0000256" key="1">
    <source>
        <dbReference type="SAM" id="MobiDB-lite"/>
    </source>
</evidence>
<feature type="compositionally biased region" description="Basic and acidic residues" evidence="1">
    <location>
        <begin position="82"/>
        <end position="97"/>
    </location>
</feature>
<dbReference type="PANTHER" id="PTHR44873">
    <property type="entry name" value="DNAJ HOMOLOG SUBFAMILY C MEMBER 30, MITOCHONDRIAL"/>
    <property type="match status" value="1"/>
</dbReference>
<feature type="domain" description="J" evidence="3">
    <location>
        <begin position="15"/>
        <end position="79"/>
    </location>
</feature>
<protein>
    <recommendedName>
        <fullName evidence="3">J domain-containing protein</fullName>
    </recommendedName>
</protein>
<gene>
    <name evidence="4" type="ORF">XYLVIOL_LOCUS9340</name>
</gene>
<feature type="region of interest" description="Disordered" evidence="1">
    <location>
        <begin position="82"/>
        <end position="110"/>
    </location>
</feature>
<comment type="caution">
    <text evidence="4">The sequence shown here is derived from an EMBL/GenBank/DDBJ whole genome shotgun (WGS) entry which is preliminary data.</text>
</comment>
<dbReference type="Proteomes" id="UP001642520">
    <property type="component" value="Unassembled WGS sequence"/>
</dbReference>
<dbReference type="InterPro" id="IPR036869">
    <property type="entry name" value="J_dom_sf"/>
</dbReference>
<dbReference type="Gene3D" id="1.10.287.110">
    <property type="entry name" value="DnaJ domain"/>
    <property type="match status" value="1"/>
</dbReference>
<dbReference type="InterPro" id="IPR053025">
    <property type="entry name" value="Mito_ATP_Synthase-Asso"/>
</dbReference>
<dbReference type="SMART" id="SM00271">
    <property type="entry name" value="DnaJ"/>
    <property type="match status" value="1"/>
</dbReference>
<dbReference type="InterPro" id="IPR001623">
    <property type="entry name" value="DnaJ_domain"/>
</dbReference>
<organism evidence="4 5">
    <name type="scientific">Xylocopa violacea</name>
    <name type="common">Violet carpenter bee</name>
    <name type="synonym">Apis violacea</name>
    <dbReference type="NCBI Taxonomy" id="135666"/>
    <lineage>
        <taxon>Eukaryota</taxon>
        <taxon>Metazoa</taxon>
        <taxon>Ecdysozoa</taxon>
        <taxon>Arthropoda</taxon>
        <taxon>Hexapoda</taxon>
        <taxon>Insecta</taxon>
        <taxon>Pterygota</taxon>
        <taxon>Neoptera</taxon>
        <taxon>Endopterygota</taxon>
        <taxon>Hymenoptera</taxon>
        <taxon>Apocrita</taxon>
        <taxon>Aculeata</taxon>
        <taxon>Apoidea</taxon>
        <taxon>Anthophila</taxon>
        <taxon>Apidae</taxon>
        <taxon>Xylocopa</taxon>
        <taxon>Xylocopa</taxon>
    </lineage>
</organism>
<sequence length="158" mass="18604">MLLYMKVNLATKSKTLYETLGVAPNATHNEIKSAYYELTLQYHPDKNKSESAKAMFHEISNAYNILSKYETRMQYDRSLKIKQHDLYHPTQEKDKSTKVKKRRPKNESMKIKAKRMQSKPSEESYFEVITVTCSMTLSLIYLIYKKYTKAKKSQPKDD</sequence>
<evidence type="ECO:0000256" key="2">
    <source>
        <dbReference type="SAM" id="Phobius"/>
    </source>
</evidence>
<keyword evidence="2" id="KW-0472">Membrane</keyword>
<name>A0ABP1PAR9_XYLVO</name>